<dbReference type="EMBL" id="FOYW01000001">
    <property type="protein sequence ID" value="SFR47519.1"/>
    <property type="molecule type" value="Genomic_DNA"/>
</dbReference>
<dbReference type="Proteomes" id="UP000198644">
    <property type="component" value="Unassembled WGS sequence"/>
</dbReference>
<evidence type="ECO:0000313" key="2">
    <source>
        <dbReference type="Proteomes" id="UP000198644"/>
    </source>
</evidence>
<dbReference type="SUPFAM" id="SSF46458">
    <property type="entry name" value="Globin-like"/>
    <property type="match status" value="1"/>
</dbReference>
<dbReference type="GO" id="GO:0019825">
    <property type="term" value="F:oxygen binding"/>
    <property type="evidence" value="ECO:0007669"/>
    <property type="project" value="InterPro"/>
</dbReference>
<sequence>MYFENLFDSSYERIRQQGDAFFEAFYQRFLASSCLVRQKFYHTDMVAQRRMLKKSFYSMVVFYATGSADGVLVEIGHSHSARRYNVIPALYDFWLESLIATIRQFDSQCDDDVELAWRLVLSPGITYLKFKYDHSGVPSEPRRSA</sequence>
<name>A0A1I6GZE4_9GAMM</name>
<proteinExistence type="predicted"/>
<keyword evidence="2" id="KW-1185">Reference proteome</keyword>
<dbReference type="RefSeq" id="WP_092008828.1">
    <property type="nucleotide sequence ID" value="NZ_FOYW01000001.1"/>
</dbReference>
<dbReference type="InterPro" id="IPR009050">
    <property type="entry name" value="Globin-like_sf"/>
</dbReference>
<dbReference type="GO" id="GO:0020037">
    <property type="term" value="F:heme binding"/>
    <property type="evidence" value="ECO:0007669"/>
    <property type="project" value="InterPro"/>
</dbReference>
<gene>
    <name evidence="1" type="ORF">SAMN05216203_0629</name>
</gene>
<dbReference type="STRING" id="650891.SAMN05216203_0629"/>
<protein>
    <recommendedName>
        <fullName evidence="3">Globin</fullName>
    </recommendedName>
</protein>
<organism evidence="1 2">
    <name type="scientific">Marinobacter daqiaonensis</name>
    <dbReference type="NCBI Taxonomy" id="650891"/>
    <lineage>
        <taxon>Bacteria</taxon>
        <taxon>Pseudomonadati</taxon>
        <taxon>Pseudomonadota</taxon>
        <taxon>Gammaproteobacteria</taxon>
        <taxon>Pseudomonadales</taxon>
        <taxon>Marinobacteraceae</taxon>
        <taxon>Marinobacter</taxon>
    </lineage>
</organism>
<dbReference type="InterPro" id="IPR012292">
    <property type="entry name" value="Globin/Proto"/>
</dbReference>
<evidence type="ECO:0008006" key="3">
    <source>
        <dbReference type="Google" id="ProtNLM"/>
    </source>
</evidence>
<dbReference type="Gene3D" id="1.10.490.10">
    <property type="entry name" value="Globins"/>
    <property type="match status" value="1"/>
</dbReference>
<evidence type="ECO:0000313" key="1">
    <source>
        <dbReference type="EMBL" id="SFR47519.1"/>
    </source>
</evidence>
<reference evidence="2" key="1">
    <citation type="submission" date="2016-10" db="EMBL/GenBank/DDBJ databases">
        <authorList>
            <person name="Varghese N."/>
            <person name="Submissions S."/>
        </authorList>
    </citation>
    <scope>NUCLEOTIDE SEQUENCE [LARGE SCALE GENOMIC DNA]</scope>
    <source>
        <strain evidence="2">CGMCC 1.9167</strain>
    </source>
</reference>
<dbReference type="OrthoDB" id="980856at2"/>
<dbReference type="AlphaFoldDB" id="A0A1I6GZE4"/>
<accession>A0A1I6GZE4</accession>